<comment type="caution">
    <text evidence="2">The sequence shown here is derived from an EMBL/GenBank/DDBJ whole genome shotgun (WGS) entry which is preliminary data.</text>
</comment>
<name>A0A1J5S8U8_9ZZZZ</name>
<dbReference type="AlphaFoldDB" id="A0A1J5S8U8"/>
<keyword evidence="1" id="KW-1133">Transmembrane helix</keyword>
<evidence type="ECO:0000313" key="2">
    <source>
        <dbReference type="EMBL" id="OIR04945.1"/>
    </source>
</evidence>
<feature type="transmembrane region" description="Helical" evidence="1">
    <location>
        <begin position="21"/>
        <end position="43"/>
    </location>
</feature>
<gene>
    <name evidence="2" type="ORF">GALL_130350</name>
</gene>
<evidence type="ECO:0000256" key="1">
    <source>
        <dbReference type="SAM" id="Phobius"/>
    </source>
</evidence>
<evidence type="ECO:0008006" key="3">
    <source>
        <dbReference type="Google" id="ProtNLM"/>
    </source>
</evidence>
<sequence>MSQKLSISSVKNGQDCSDKERGVVLFIALIALVVMSLAAVALIRSVDTNTMIAGNLGFKQSATVSADSGVETAISWITNNQSAVTGDSATNGYYATSTGDFKALVNASAAMATGAGITAGRDSSGNMINYIVQRMCKHLGASDSSHCLYGPPGDRTDSFGNCDVTNCLPDAASDSLMYRVTVKVTGPKNTVSYTQAFVY</sequence>
<organism evidence="2">
    <name type="scientific">mine drainage metagenome</name>
    <dbReference type="NCBI Taxonomy" id="410659"/>
    <lineage>
        <taxon>unclassified sequences</taxon>
        <taxon>metagenomes</taxon>
        <taxon>ecological metagenomes</taxon>
    </lineage>
</organism>
<protein>
    <recommendedName>
        <fullName evidence="3">Type 4 fimbrial biogenesis protein PilX N-terminal domain-containing protein</fullName>
    </recommendedName>
</protein>
<keyword evidence="1" id="KW-0472">Membrane</keyword>
<accession>A0A1J5S8U8</accession>
<reference evidence="2" key="1">
    <citation type="submission" date="2016-10" db="EMBL/GenBank/DDBJ databases">
        <title>Sequence of Gallionella enrichment culture.</title>
        <authorList>
            <person name="Poehlein A."/>
            <person name="Muehling M."/>
            <person name="Daniel R."/>
        </authorList>
    </citation>
    <scope>NUCLEOTIDE SEQUENCE</scope>
</reference>
<dbReference type="EMBL" id="MLJW01000054">
    <property type="protein sequence ID" value="OIR04945.1"/>
    <property type="molecule type" value="Genomic_DNA"/>
</dbReference>
<proteinExistence type="predicted"/>
<keyword evidence="1" id="KW-0812">Transmembrane</keyword>